<keyword evidence="10" id="KW-1185">Reference proteome</keyword>
<dbReference type="PANTHER" id="PTHR10778">
    <property type="entry name" value="SOLUTE CARRIER FAMILY 35 MEMBER B"/>
    <property type="match status" value="1"/>
</dbReference>
<evidence type="ECO:0000256" key="2">
    <source>
        <dbReference type="ARBA" id="ARBA00010694"/>
    </source>
</evidence>
<dbReference type="InterPro" id="IPR013657">
    <property type="entry name" value="SCL35B1-4/HUT1"/>
</dbReference>
<evidence type="ECO:0000256" key="5">
    <source>
        <dbReference type="ARBA" id="ARBA00022824"/>
    </source>
</evidence>
<keyword evidence="5" id="KW-0256">Endoplasmic reticulum</keyword>
<dbReference type="AlphaFoldDB" id="A0AAD9J402"/>
<evidence type="ECO:0000256" key="7">
    <source>
        <dbReference type="ARBA" id="ARBA00023136"/>
    </source>
</evidence>
<name>A0AAD9J402_9ANNE</name>
<accession>A0AAD9J402</accession>
<protein>
    <recommendedName>
        <fullName evidence="11">Solute carrier family 35 member B1</fullName>
    </recommendedName>
</protein>
<organism evidence="9 10">
    <name type="scientific">Paralvinella palmiformis</name>
    <dbReference type="NCBI Taxonomy" id="53620"/>
    <lineage>
        <taxon>Eukaryota</taxon>
        <taxon>Metazoa</taxon>
        <taxon>Spiralia</taxon>
        <taxon>Lophotrochozoa</taxon>
        <taxon>Annelida</taxon>
        <taxon>Polychaeta</taxon>
        <taxon>Sedentaria</taxon>
        <taxon>Canalipalpata</taxon>
        <taxon>Terebellida</taxon>
        <taxon>Terebelliformia</taxon>
        <taxon>Alvinellidae</taxon>
        <taxon>Paralvinella</taxon>
    </lineage>
</organism>
<feature type="transmembrane region" description="Helical" evidence="8">
    <location>
        <begin position="155"/>
        <end position="175"/>
    </location>
</feature>
<dbReference type="GO" id="GO:0005459">
    <property type="term" value="F:UDP-galactose transmembrane transporter activity"/>
    <property type="evidence" value="ECO:0007669"/>
    <property type="project" value="TreeGrafter"/>
</dbReference>
<dbReference type="InterPro" id="IPR037185">
    <property type="entry name" value="EmrE-like"/>
</dbReference>
<feature type="transmembrane region" description="Helical" evidence="8">
    <location>
        <begin position="114"/>
        <end position="134"/>
    </location>
</feature>
<keyword evidence="6 8" id="KW-1133">Transmembrane helix</keyword>
<keyword evidence="3" id="KW-0813">Transport</keyword>
<feature type="transmembrane region" description="Helical" evidence="8">
    <location>
        <begin position="209"/>
        <end position="233"/>
    </location>
</feature>
<sequence>MLVFVQCVINVVFARCALQIHCPEKDNSPQKYYALMAFSYLGAMVASNLALQYVSYPTQVLGKSAKPIPVMILGVIMARKKYPFRKYIFVFMIVIGVALFMYKDKKAVDTTHTLGSGEVLLLVSLFLDGITGGVQDKLRAEHRSPTHCMMLWMNVWSVIYLGVAIIVTGEGIAFMQFASRFPMVIVNMLIFSVCSAVGQNFIFMTVTNFGPLTCSIFTTTRKFFTILASVIIFQNPMAFRQWIGTVCVFIGLALDSMYGKERKPPKNTS</sequence>
<evidence type="ECO:0000256" key="1">
    <source>
        <dbReference type="ARBA" id="ARBA00004477"/>
    </source>
</evidence>
<feature type="transmembrane region" description="Helical" evidence="8">
    <location>
        <begin position="181"/>
        <end position="202"/>
    </location>
</feature>
<dbReference type="GO" id="GO:0005460">
    <property type="term" value="F:UDP-glucose transmembrane transporter activity"/>
    <property type="evidence" value="ECO:0007669"/>
    <property type="project" value="TreeGrafter"/>
</dbReference>
<dbReference type="GO" id="GO:0005789">
    <property type="term" value="C:endoplasmic reticulum membrane"/>
    <property type="evidence" value="ECO:0007669"/>
    <property type="project" value="UniProtKB-SubCell"/>
</dbReference>
<dbReference type="PANTHER" id="PTHR10778:SF10">
    <property type="entry name" value="SOLUTE CARRIER FAMILY 35 MEMBER B1"/>
    <property type="match status" value="1"/>
</dbReference>
<dbReference type="Proteomes" id="UP001208570">
    <property type="component" value="Unassembled WGS sequence"/>
</dbReference>
<dbReference type="Pfam" id="PF08449">
    <property type="entry name" value="UAA"/>
    <property type="match status" value="1"/>
</dbReference>
<evidence type="ECO:0000313" key="10">
    <source>
        <dbReference type="Proteomes" id="UP001208570"/>
    </source>
</evidence>
<gene>
    <name evidence="9" type="ORF">LSH36_662g02028</name>
</gene>
<proteinExistence type="inferred from homology"/>
<dbReference type="SUPFAM" id="SSF103481">
    <property type="entry name" value="Multidrug resistance efflux transporter EmrE"/>
    <property type="match status" value="2"/>
</dbReference>
<comment type="similarity">
    <text evidence="2">Belongs to the nucleotide-sugar transporter family. SLC35B subfamily.</text>
</comment>
<dbReference type="GO" id="GO:0000139">
    <property type="term" value="C:Golgi membrane"/>
    <property type="evidence" value="ECO:0007669"/>
    <property type="project" value="TreeGrafter"/>
</dbReference>
<feature type="transmembrane region" description="Helical" evidence="8">
    <location>
        <begin position="32"/>
        <end position="54"/>
    </location>
</feature>
<keyword evidence="4 8" id="KW-0812">Transmembrane</keyword>
<evidence type="ECO:0000256" key="4">
    <source>
        <dbReference type="ARBA" id="ARBA00022692"/>
    </source>
</evidence>
<feature type="transmembrane region" description="Helical" evidence="8">
    <location>
        <begin position="239"/>
        <end position="258"/>
    </location>
</feature>
<evidence type="ECO:0008006" key="11">
    <source>
        <dbReference type="Google" id="ProtNLM"/>
    </source>
</evidence>
<reference evidence="9" key="1">
    <citation type="journal article" date="2023" name="Mol. Biol. Evol.">
        <title>Third-Generation Sequencing Reveals the Adaptive Role of the Epigenome in Three Deep-Sea Polychaetes.</title>
        <authorList>
            <person name="Perez M."/>
            <person name="Aroh O."/>
            <person name="Sun Y."/>
            <person name="Lan Y."/>
            <person name="Juniper S.K."/>
            <person name="Young C.R."/>
            <person name="Angers B."/>
            <person name="Qian P.Y."/>
        </authorList>
    </citation>
    <scope>NUCLEOTIDE SEQUENCE</scope>
    <source>
        <strain evidence="9">P08H-3</strain>
    </source>
</reference>
<dbReference type="EMBL" id="JAODUP010000662">
    <property type="protein sequence ID" value="KAK2145697.1"/>
    <property type="molecule type" value="Genomic_DNA"/>
</dbReference>
<dbReference type="Gene3D" id="1.10.3730.20">
    <property type="match status" value="1"/>
</dbReference>
<evidence type="ECO:0000256" key="6">
    <source>
        <dbReference type="ARBA" id="ARBA00022989"/>
    </source>
</evidence>
<evidence type="ECO:0000313" key="9">
    <source>
        <dbReference type="EMBL" id="KAK2145697.1"/>
    </source>
</evidence>
<feature type="transmembrane region" description="Helical" evidence="8">
    <location>
        <begin position="84"/>
        <end position="102"/>
    </location>
</feature>
<keyword evidence="7 8" id="KW-0472">Membrane</keyword>
<comment type="caution">
    <text evidence="9">The sequence shown here is derived from an EMBL/GenBank/DDBJ whole genome shotgun (WGS) entry which is preliminary data.</text>
</comment>
<evidence type="ECO:0000256" key="8">
    <source>
        <dbReference type="SAM" id="Phobius"/>
    </source>
</evidence>
<comment type="subcellular location">
    <subcellularLocation>
        <location evidence="1">Endoplasmic reticulum membrane</location>
        <topology evidence="1">Multi-pass membrane protein</topology>
    </subcellularLocation>
</comment>
<evidence type="ECO:0000256" key="3">
    <source>
        <dbReference type="ARBA" id="ARBA00022448"/>
    </source>
</evidence>